<sequence>MNKESQKNNEHLNVLGQKLEVCSCKPLTGWFRDGYCKYDSNDGGNHSICCIMDDNFLKYSKSQGNDLITPMPMYSFPGLKDGDHWCICLDRWRQALLDGLAPMVILEATNIKVLESVSLEKLKEYQFNKK</sequence>
<dbReference type="STRING" id="59919.PMM0875"/>
<evidence type="ECO:0000313" key="2">
    <source>
        <dbReference type="Proteomes" id="UP000001026"/>
    </source>
</evidence>
<dbReference type="PANTHER" id="PTHR37466">
    <property type="entry name" value="SLR1628 PROTEIN"/>
    <property type="match status" value="1"/>
</dbReference>
<reference evidence="1 2" key="1">
    <citation type="journal article" date="2003" name="Nature">
        <title>Genome divergence in two Prochlorococcus ecotypes reflects oceanic niche differentiation.</title>
        <authorList>
            <person name="Rocap G."/>
            <person name="Larimer F.W."/>
            <person name="Lamerdin J.E."/>
            <person name="Malfatti S."/>
            <person name="Chain P."/>
            <person name="Ahlgren N.A."/>
            <person name="Arellano A."/>
            <person name="Coleman M."/>
            <person name="Hauser L."/>
            <person name="Hess W.R."/>
            <person name="Johnson Z.I."/>
            <person name="Land M.L."/>
            <person name="Lindell D."/>
            <person name="Post A.F."/>
            <person name="Regala W."/>
            <person name="Shah M."/>
            <person name="Shaw S.L."/>
            <person name="Steglich C."/>
            <person name="Sullivan M.B."/>
            <person name="Ting C.S."/>
            <person name="Tolonen A."/>
            <person name="Webb E.A."/>
            <person name="Zinser E.R."/>
            <person name="Chisholm S.W."/>
        </authorList>
    </citation>
    <scope>NUCLEOTIDE SEQUENCE [LARGE SCALE GENOMIC DNA]</scope>
    <source>
        <strain evidence="2">CCMP1986 / NIES-2087 / MED4</strain>
    </source>
</reference>
<name>Q7V1J5_PROMP</name>
<evidence type="ECO:0008006" key="3">
    <source>
        <dbReference type="Google" id="ProtNLM"/>
    </source>
</evidence>
<dbReference type="RefSeq" id="WP_011132508.1">
    <property type="nucleotide sequence ID" value="NC_005072.1"/>
</dbReference>
<dbReference type="InterPro" id="IPR018714">
    <property type="entry name" value="DUF2237"/>
</dbReference>
<organism evidence="1 2">
    <name type="scientific">Prochlorococcus marinus subsp. pastoris (strain CCMP1986 / NIES-2087 / MED4)</name>
    <dbReference type="NCBI Taxonomy" id="59919"/>
    <lineage>
        <taxon>Bacteria</taxon>
        <taxon>Bacillati</taxon>
        <taxon>Cyanobacteriota</taxon>
        <taxon>Cyanophyceae</taxon>
        <taxon>Synechococcales</taxon>
        <taxon>Prochlorococcaceae</taxon>
        <taxon>Prochlorococcus</taxon>
    </lineage>
</organism>
<evidence type="ECO:0000313" key="1">
    <source>
        <dbReference type="EMBL" id="CAE19334.1"/>
    </source>
</evidence>
<gene>
    <name evidence="1" type="ordered locus">PMM0875</name>
</gene>
<dbReference type="AlphaFoldDB" id="Q7V1J5"/>
<dbReference type="HOGENOM" id="CLU_127770_1_0_3"/>
<dbReference type="EMBL" id="BX548174">
    <property type="protein sequence ID" value="CAE19334.1"/>
    <property type="molecule type" value="Genomic_DNA"/>
</dbReference>
<dbReference type="Pfam" id="PF09996">
    <property type="entry name" value="DUF2237"/>
    <property type="match status" value="1"/>
</dbReference>
<dbReference type="OrthoDB" id="9792525at2"/>
<accession>Q7V1J5</accession>
<dbReference type="KEGG" id="pmm:PMM0875"/>
<dbReference type="eggNOG" id="COG3651">
    <property type="taxonomic scope" value="Bacteria"/>
</dbReference>
<dbReference type="PANTHER" id="PTHR37466:SF1">
    <property type="entry name" value="SLR1628 PROTEIN"/>
    <property type="match status" value="1"/>
</dbReference>
<dbReference type="Proteomes" id="UP000001026">
    <property type="component" value="Chromosome"/>
</dbReference>
<dbReference type="Gene3D" id="3.30.56.110">
    <property type="entry name" value="Protein of unknown function DUF2237"/>
    <property type="match status" value="1"/>
</dbReference>
<protein>
    <recommendedName>
        <fullName evidence="3">DUF2237 domain-containing protein</fullName>
    </recommendedName>
</protein>
<proteinExistence type="predicted"/>